<name>N9T4H6_9GAMM</name>
<dbReference type="HOGENOM" id="CLU_370748_0_0_6"/>
<dbReference type="CDD" id="cd00254">
    <property type="entry name" value="LT-like"/>
    <property type="match status" value="1"/>
</dbReference>
<proteinExistence type="inferred from homology"/>
<dbReference type="SUPFAM" id="SSF53955">
    <property type="entry name" value="Lysozyme-like"/>
    <property type="match status" value="1"/>
</dbReference>
<keyword evidence="4" id="KW-1185">Reference proteome</keyword>
<protein>
    <recommendedName>
        <fullName evidence="2">Transglycosylase SLT domain-containing protein</fullName>
    </recommendedName>
</protein>
<sequence length="754" mass="84593">MRIPQFNQQVNEQGMPNARIQGGMSPGAAVDVVSNQIDGIANLANTAANVYQQEVDRTDRTRVMDAQNQLTELKYHLQNNKIDGYIHKKGADVVGFNNDDGTGFVDYYSKAYQDGVSEITAKLGNNRQRAMFNRAATQDAYAFRGNLQNYFVRENDTYQQSVYSASADRYIRNINENPADFASIDDSRENLKASLGELMRLEGKSATEAENLYLKNVSSAHMNNLNAFVENGNLKAATLYRDKYSSEISLADTFKVDKVIRQKLEDQQVESLVNYAITGSQENSNPALNAPPQVSQAIAQELKSLTPQQMKGIKYNDQRLDVYTVHAAKEKGMEWAAPLLLGIRLSGEKSDNSAVSPKGAKSVMQFMPPTWSDFNKNGQRDINNPADTIDASLEFVDWISKKYKTKDPMVIAAYYNGGHPAAEAVKNGRLPPASETRSYLERIDNWLTDGFGKYAKQPSKTREQAFDAVWGSNVSQEVKGKAEVALNRRYAAEDKIKKDKQDESYSEIFNGITTGQFTFEQIPVNAITDLEPAQIKSLRSISKSIYEAPVKTDPTVFSMIMLNKNELFKGKPQSVLHQYADKLSPADYRNITQMYLDVNKEPKDIKKNDEIEVSPKTVSDYLNPYLPMLGITDKSNKKQIEHYSAVQADVTQTLREAEARKGSKLSKDEYGRIVLKTIGLNSQITSSRSFLGVPLTGNSEITLNRIYSVKSKDDIAPNTQRKIDDLFKKQGRDVSKVTLAEYLNAYYSMMRRGF</sequence>
<dbReference type="EMBL" id="APRN01000036">
    <property type="protein sequence ID" value="ENX58305.1"/>
    <property type="molecule type" value="Genomic_DNA"/>
</dbReference>
<feature type="domain" description="Transglycosylase SLT" evidence="2">
    <location>
        <begin position="351"/>
        <end position="427"/>
    </location>
</feature>
<accession>N9T4H6</accession>
<dbReference type="InterPro" id="IPR023346">
    <property type="entry name" value="Lysozyme-like_dom_sf"/>
</dbReference>
<organism evidence="3 4">
    <name type="scientific">Acinetobacter higginsii</name>
    <dbReference type="NCBI Taxonomy" id="70347"/>
    <lineage>
        <taxon>Bacteria</taxon>
        <taxon>Pseudomonadati</taxon>
        <taxon>Pseudomonadota</taxon>
        <taxon>Gammaproteobacteria</taxon>
        <taxon>Moraxellales</taxon>
        <taxon>Moraxellaceae</taxon>
        <taxon>Acinetobacter</taxon>
    </lineage>
</organism>
<comment type="caution">
    <text evidence="3">The sequence shown here is derived from an EMBL/GenBank/DDBJ whole genome shotgun (WGS) entry which is preliminary data.</text>
</comment>
<dbReference type="PATRIC" id="fig|1217700.3.peg.2630"/>
<evidence type="ECO:0000256" key="1">
    <source>
        <dbReference type="ARBA" id="ARBA00007734"/>
    </source>
</evidence>
<gene>
    <name evidence="3" type="ORF">F902_02705</name>
</gene>
<dbReference type="PANTHER" id="PTHR37423:SF2">
    <property type="entry name" value="MEMBRANE-BOUND LYTIC MUREIN TRANSGLYCOSYLASE C"/>
    <property type="match status" value="1"/>
</dbReference>
<comment type="similarity">
    <text evidence="1">Belongs to the transglycosylase Slt family.</text>
</comment>
<reference evidence="3 4" key="1">
    <citation type="submission" date="2013-02" db="EMBL/GenBank/DDBJ databases">
        <title>The Genome Sequence of Acinetobacter sp. CIP 70.18.</title>
        <authorList>
            <consortium name="The Broad Institute Genome Sequencing Platform"/>
            <consortium name="The Broad Institute Genome Sequencing Center for Infectious Disease"/>
            <person name="Cerqueira G."/>
            <person name="Feldgarden M."/>
            <person name="Courvalin P."/>
            <person name="Perichon B."/>
            <person name="Grillot-Courvalin C."/>
            <person name="Clermont D."/>
            <person name="Rocha E."/>
            <person name="Yoon E.-J."/>
            <person name="Nemec A."/>
            <person name="Walker B."/>
            <person name="Young S.K."/>
            <person name="Zeng Q."/>
            <person name="Gargeya S."/>
            <person name="Fitzgerald M."/>
            <person name="Haas B."/>
            <person name="Abouelleil A."/>
            <person name="Alvarado L."/>
            <person name="Arachchi H.M."/>
            <person name="Berlin A.M."/>
            <person name="Chapman S.B."/>
            <person name="Dewar J."/>
            <person name="Goldberg J."/>
            <person name="Griggs A."/>
            <person name="Gujja S."/>
            <person name="Hansen M."/>
            <person name="Howarth C."/>
            <person name="Imamovic A."/>
            <person name="Larimer J."/>
            <person name="McCowan C."/>
            <person name="Murphy C."/>
            <person name="Neiman D."/>
            <person name="Pearson M."/>
            <person name="Priest M."/>
            <person name="Roberts A."/>
            <person name="Saif S."/>
            <person name="Shea T."/>
            <person name="Sisk P."/>
            <person name="Sykes S."/>
            <person name="Wortman J."/>
            <person name="Nusbaum C."/>
            <person name="Birren B."/>
        </authorList>
    </citation>
    <scope>NUCLEOTIDE SEQUENCE [LARGE SCALE GENOMIC DNA]</scope>
    <source>
        <strain evidence="3 4">CIP 70.18</strain>
    </source>
</reference>
<dbReference type="RefSeq" id="WP_005204117.1">
    <property type="nucleotide sequence ID" value="NZ_KB850072.1"/>
</dbReference>
<dbReference type="InterPro" id="IPR008258">
    <property type="entry name" value="Transglycosylase_SLT_dom_1"/>
</dbReference>
<dbReference type="Proteomes" id="UP000013084">
    <property type="component" value="Unassembled WGS sequence"/>
</dbReference>
<dbReference type="PANTHER" id="PTHR37423">
    <property type="entry name" value="SOLUBLE LYTIC MUREIN TRANSGLYCOSYLASE-RELATED"/>
    <property type="match status" value="1"/>
</dbReference>
<dbReference type="Pfam" id="PF01464">
    <property type="entry name" value="SLT"/>
    <property type="match status" value="1"/>
</dbReference>
<dbReference type="OrthoDB" id="9814088at2"/>
<evidence type="ECO:0000259" key="2">
    <source>
        <dbReference type="Pfam" id="PF01464"/>
    </source>
</evidence>
<dbReference type="AlphaFoldDB" id="N9T4H6"/>
<dbReference type="Gene3D" id="1.10.530.10">
    <property type="match status" value="1"/>
</dbReference>
<evidence type="ECO:0000313" key="4">
    <source>
        <dbReference type="Proteomes" id="UP000013084"/>
    </source>
</evidence>
<evidence type="ECO:0000313" key="3">
    <source>
        <dbReference type="EMBL" id="ENX58305.1"/>
    </source>
</evidence>